<name>A0A249XSQ6_9CAUD</name>
<protein>
    <submittedName>
        <fullName evidence="1">Galactosyltransferase</fullName>
    </submittedName>
</protein>
<reference evidence="2" key="1">
    <citation type="submission" date="2017-08" db="EMBL/GenBank/DDBJ databases">
        <authorList>
            <person name="de Groot N.N."/>
        </authorList>
    </citation>
    <scope>NUCLEOTIDE SEQUENCE [LARGE SCALE GENOMIC DNA]</scope>
</reference>
<keyword evidence="1" id="KW-0808">Transferase</keyword>
<dbReference type="SUPFAM" id="SSF53448">
    <property type="entry name" value="Nucleotide-diphospho-sugar transferases"/>
    <property type="match status" value="1"/>
</dbReference>
<accession>A0A249XSQ6</accession>
<dbReference type="Proteomes" id="UP000226037">
    <property type="component" value="Segment"/>
</dbReference>
<evidence type="ECO:0000313" key="2">
    <source>
        <dbReference type="Proteomes" id="UP000226037"/>
    </source>
</evidence>
<keyword evidence="2" id="KW-1185">Reference proteome</keyword>
<organism evidence="1 2">
    <name type="scientific">Mycobacterium phage Phabba</name>
    <dbReference type="NCBI Taxonomy" id="2027899"/>
    <lineage>
        <taxon>Viruses</taxon>
        <taxon>Duplodnaviria</taxon>
        <taxon>Heunggongvirae</taxon>
        <taxon>Uroviricota</taxon>
        <taxon>Caudoviricetes</taxon>
        <taxon>Ceeclamvirinae</taxon>
        <taxon>Myrnavirus</taxon>
        <taxon>Myrnavirus phabba</taxon>
        <taxon>Myranavirus phabba</taxon>
    </lineage>
</organism>
<proteinExistence type="predicted"/>
<sequence length="235" mass="26876">MPHTDVALIIPFRDRGRDPLRKQNLDTVVKHWYDQGYSPQVFDDGREGDEQFNRSAAYNRAVKFNPDAQVFIFAESDMLMRSTQAHRAVTRARLVPGLVVPFTEYHYIGERESASIRAGRLPEYADALWIMRQGRAVGAVNVVSRYSLEQVGQFDENFEGSWYDDRAMEIAFSVTCGPTQFIEGVGFHLFHQPGWQGDHLTDEDKAATARNAYRHQRYVQAETPEDIRALTMEAA</sequence>
<dbReference type="GO" id="GO:0016757">
    <property type="term" value="F:glycosyltransferase activity"/>
    <property type="evidence" value="ECO:0007669"/>
    <property type="project" value="UniProtKB-KW"/>
</dbReference>
<evidence type="ECO:0000313" key="1">
    <source>
        <dbReference type="EMBL" id="ASZ74782.1"/>
    </source>
</evidence>
<dbReference type="EMBL" id="MF668280">
    <property type="protein sequence ID" value="ASZ74782.1"/>
    <property type="molecule type" value="Genomic_DNA"/>
</dbReference>
<gene>
    <name evidence="1" type="ORF">SEA_PHABBA_245</name>
</gene>
<keyword evidence="1" id="KW-0328">Glycosyltransferase</keyword>
<dbReference type="Gene3D" id="3.90.550.10">
    <property type="entry name" value="Spore Coat Polysaccharide Biosynthesis Protein SpsA, Chain A"/>
    <property type="match status" value="1"/>
</dbReference>
<dbReference type="InterPro" id="IPR029044">
    <property type="entry name" value="Nucleotide-diphossugar_trans"/>
</dbReference>